<dbReference type="Pfam" id="PF13424">
    <property type="entry name" value="TPR_12"/>
    <property type="match status" value="1"/>
</dbReference>
<evidence type="ECO:0000256" key="1">
    <source>
        <dbReference type="PROSITE-ProRule" id="PRU00339"/>
    </source>
</evidence>
<feature type="repeat" description="TPR" evidence="1">
    <location>
        <begin position="112"/>
        <end position="145"/>
    </location>
</feature>
<comment type="caution">
    <text evidence="4">The sequence shown here is derived from an EMBL/GenBank/DDBJ whole genome shotgun (WGS) entry which is preliminary data.</text>
</comment>
<dbReference type="AlphaFoldDB" id="A0A7K1Y046"/>
<accession>A0A7K1Y046</accession>
<evidence type="ECO:0000256" key="2">
    <source>
        <dbReference type="SAM" id="Coils"/>
    </source>
</evidence>
<proteinExistence type="predicted"/>
<dbReference type="SUPFAM" id="SSF48452">
    <property type="entry name" value="TPR-like"/>
    <property type="match status" value="1"/>
</dbReference>
<reference evidence="4 5" key="1">
    <citation type="submission" date="2019-11" db="EMBL/GenBank/DDBJ databases">
        <title>Pedobacter sp. HMF7056 Genome sequencing and assembly.</title>
        <authorList>
            <person name="Kang H."/>
            <person name="Kim H."/>
            <person name="Joh K."/>
        </authorList>
    </citation>
    <scope>NUCLEOTIDE SEQUENCE [LARGE SCALE GENOMIC DNA]</scope>
    <source>
        <strain evidence="4 5">HMF7056</strain>
    </source>
</reference>
<dbReference type="PROSITE" id="PS50005">
    <property type="entry name" value="TPR"/>
    <property type="match status" value="1"/>
</dbReference>
<dbReference type="InterPro" id="IPR011990">
    <property type="entry name" value="TPR-like_helical_dom_sf"/>
</dbReference>
<keyword evidence="3" id="KW-0472">Membrane</keyword>
<keyword evidence="3" id="KW-1133">Transmembrane helix</keyword>
<evidence type="ECO:0000256" key="3">
    <source>
        <dbReference type="SAM" id="Phobius"/>
    </source>
</evidence>
<evidence type="ECO:0000313" key="4">
    <source>
        <dbReference type="EMBL" id="MXV16562.1"/>
    </source>
</evidence>
<feature type="coiled-coil region" evidence="2">
    <location>
        <begin position="387"/>
        <end position="457"/>
    </location>
</feature>
<protein>
    <submittedName>
        <fullName evidence="4">Tetratricopeptide repeat protein</fullName>
    </submittedName>
</protein>
<keyword evidence="5" id="KW-1185">Reference proteome</keyword>
<dbReference type="PANTHER" id="PTHR10098">
    <property type="entry name" value="RAPSYN-RELATED"/>
    <property type="match status" value="1"/>
</dbReference>
<organism evidence="4 5">
    <name type="scientific">Hufsiella ginkgonis</name>
    <dbReference type="NCBI Taxonomy" id="2695274"/>
    <lineage>
        <taxon>Bacteria</taxon>
        <taxon>Pseudomonadati</taxon>
        <taxon>Bacteroidota</taxon>
        <taxon>Sphingobacteriia</taxon>
        <taxon>Sphingobacteriales</taxon>
        <taxon>Sphingobacteriaceae</taxon>
        <taxon>Hufsiella</taxon>
    </lineage>
</organism>
<dbReference type="InterPro" id="IPR019734">
    <property type="entry name" value="TPR_rpt"/>
</dbReference>
<dbReference type="Proteomes" id="UP000451233">
    <property type="component" value="Unassembled WGS sequence"/>
</dbReference>
<dbReference type="GO" id="GO:0003677">
    <property type="term" value="F:DNA binding"/>
    <property type="evidence" value="ECO:0007669"/>
    <property type="project" value="InterPro"/>
</dbReference>
<dbReference type="Gene3D" id="1.25.40.10">
    <property type="entry name" value="Tetratricopeptide repeat domain"/>
    <property type="match status" value="1"/>
</dbReference>
<evidence type="ECO:0000313" key="5">
    <source>
        <dbReference type="Proteomes" id="UP000451233"/>
    </source>
</evidence>
<name>A0A7K1Y046_9SPHI</name>
<keyword evidence="2" id="KW-0175">Coiled coil</keyword>
<dbReference type="SUPFAM" id="SSF46894">
    <property type="entry name" value="C-terminal effector domain of the bipartite response regulators"/>
    <property type="match status" value="1"/>
</dbReference>
<keyword evidence="1" id="KW-0802">TPR repeat</keyword>
<dbReference type="EMBL" id="WVHS01000003">
    <property type="protein sequence ID" value="MXV16562.1"/>
    <property type="molecule type" value="Genomic_DNA"/>
</dbReference>
<keyword evidence="3" id="KW-0812">Transmembrane</keyword>
<dbReference type="RefSeq" id="WP_160907545.1">
    <property type="nucleotide sequence ID" value="NZ_WVHS01000003.1"/>
</dbReference>
<feature type="transmembrane region" description="Helical" evidence="3">
    <location>
        <begin position="341"/>
        <end position="363"/>
    </location>
</feature>
<dbReference type="InterPro" id="IPR016032">
    <property type="entry name" value="Sig_transdc_resp-reg_C-effctor"/>
</dbReference>
<dbReference type="GO" id="GO:0006355">
    <property type="term" value="P:regulation of DNA-templated transcription"/>
    <property type="evidence" value="ECO:0007669"/>
    <property type="project" value="InterPro"/>
</dbReference>
<dbReference type="SMART" id="SM00028">
    <property type="entry name" value="TPR"/>
    <property type="match status" value="6"/>
</dbReference>
<sequence length="550" mass="64049">MSDFKLKWYLLLSFLYMLPGLRPATLKAQSNSELKRMNIVAKLATEHPDSAYTQLKILVVKARQDKNRIAEATSLQQMGQVLHYEGNYAGAISHLLEARKIFQEENQTRYLAQTLNYLGNVYYYNKQPRQARKEFNEALRLFRKLNDDKGIAESYGEIGHLYEKKMTYDSAYLYQQLAMTHLVHIGDSASLAKIYENIASIMEDQERYDSSLYYYRASLRLNERFHNTVAQIEIVNNLGDIYRKTGRYSTGLQYSKRALVMAQQMNEKYQLSSAYRDIGRSYGLMKQYDSAYYYTELARVSSTEVYDTENSRQIALTQVLFDTEKKSSEITRLNAEKRVNIIVTTASVIIFFLLLLLAVLIYLRQKLKIKTEQEIRQTQQLIFKTENGLLEAELKNKQLEESRLKQQLELKSKELSSHVLHLIQKNEVLETIKTDMNALLNDDKRDHKKQLKQLIHKINISVSQDTYWREFRVIFEQVHESFFDKVKAICGDLTANDLRLVALLKMNLSSTDIATLLGISPDSLRVIRYRLRKKLKLGQGETLSTFLQSL</sequence>
<gene>
    <name evidence="4" type="ORF">GS398_14760</name>
</gene>